<evidence type="ECO:0000256" key="1">
    <source>
        <dbReference type="SAM" id="MobiDB-lite"/>
    </source>
</evidence>
<protein>
    <submittedName>
        <fullName evidence="3">Uncharacterized protein</fullName>
    </submittedName>
</protein>
<feature type="region of interest" description="Disordered" evidence="1">
    <location>
        <begin position="428"/>
        <end position="448"/>
    </location>
</feature>
<feature type="chain" id="PRO_5013039943" evidence="2">
    <location>
        <begin position="16"/>
        <end position="473"/>
    </location>
</feature>
<name>A0A0B4HI88_METGA</name>
<comment type="caution">
    <text evidence="3">The sequence shown here is derived from an EMBL/GenBank/DDBJ whole genome shotgun (WGS) entry which is preliminary data.</text>
</comment>
<accession>A0A0B4HI88</accession>
<evidence type="ECO:0000313" key="4">
    <source>
        <dbReference type="Proteomes" id="UP000031192"/>
    </source>
</evidence>
<evidence type="ECO:0000256" key="2">
    <source>
        <dbReference type="SAM" id="SignalP"/>
    </source>
</evidence>
<dbReference type="Proteomes" id="UP000031192">
    <property type="component" value="Unassembled WGS sequence"/>
</dbReference>
<sequence length="473" mass="53160">MHWAAVFFLAASVCGSIITRDSHDISLAKLIGNNEIIRAHKENILRGMSDDILPYEEGLLQETQRLNYFPKQERECVYLRKFMNPQGLQSNIDISPHADYPDQITGEEARTIKVHTSTAKITGKTLGWNKEESRDLGGSVTLDNSLNFGVWKASLSVTAYGNWQTRNGESGESSEQTEYKSDIKFTARCPPYSICRVVTWTYTRIFTGTCFLLPYLDGKCLGGEPGKYSVGLFPSCDPVWKLAFPFLDYDLREMRDSSPWPALGPDLQGVKMPRPGTFSGNKKEGNCTFSYALKWEDGSPVRGQALIIDTRPRPVPEAIEWIKDDDGTACRLAKAWFWKPPNQFFVPVPPRGAGQAEGYWENHSDWKKPGGHEEKCSPHTRPEEDTGPEEDTELSKRAEAAPPSKNTTTRIEIILDDVPRFLAQLAKTKNQGFVPTAPAKEPDANKARSIAMREEDKYTAKECLAKRLQNTKQ</sequence>
<keyword evidence="2" id="KW-0732">Signal</keyword>
<keyword evidence="4" id="KW-1185">Reference proteome</keyword>
<proteinExistence type="predicted"/>
<evidence type="ECO:0000313" key="3">
    <source>
        <dbReference type="EMBL" id="KID89576.1"/>
    </source>
</evidence>
<organism evidence="3 4">
    <name type="scientific">Metarhizium guizhouense (strain ARSEF 977)</name>
    <dbReference type="NCBI Taxonomy" id="1276136"/>
    <lineage>
        <taxon>Eukaryota</taxon>
        <taxon>Fungi</taxon>
        <taxon>Dikarya</taxon>
        <taxon>Ascomycota</taxon>
        <taxon>Pezizomycotina</taxon>
        <taxon>Sordariomycetes</taxon>
        <taxon>Hypocreomycetidae</taxon>
        <taxon>Hypocreales</taxon>
        <taxon>Clavicipitaceae</taxon>
        <taxon>Metarhizium</taxon>
    </lineage>
</organism>
<reference evidence="3 4" key="1">
    <citation type="journal article" date="2014" name="Proc. Natl. Acad. Sci. U.S.A.">
        <title>Trajectory and genomic determinants of fungal-pathogen speciation and host adaptation.</title>
        <authorList>
            <person name="Hu X."/>
            <person name="Xiao G."/>
            <person name="Zheng P."/>
            <person name="Shang Y."/>
            <person name="Su Y."/>
            <person name="Zhang X."/>
            <person name="Liu X."/>
            <person name="Zhan S."/>
            <person name="St Leger R.J."/>
            <person name="Wang C."/>
        </authorList>
    </citation>
    <scope>NUCLEOTIDE SEQUENCE [LARGE SCALE GENOMIC DNA]</scope>
    <source>
        <strain evidence="3 4">ARSEF 977</strain>
    </source>
</reference>
<feature type="region of interest" description="Disordered" evidence="1">
    <location>
        <begin position="353"/>
        <end position="410"/>
    </location>
</feature>
<dbReference type="EMBL" id="AZNH01000008">
    <property type="protein sequence ID" value="KID89576.1"/>
    <property type="molecule type" value="Genomic_DNA"/>
</dbReference>
<feature type="signal peptide" evidence="2">
    <location>
        <begin position="1"/>
        <end position="15"/>
    </location>
</feature>
<feature type="compositionally biased region" description="Basic and acidic residues" evidence="1">
    <location>
        <begin position="360"/>
        <end position="384"/>
    </location>
</feature>
<dbReference type="AlphaFoldDB" id="A0A0B4HI88"/>
<gene>
    <name evidence="3" type="ORF">MGU_03623</name>
</gene>
<dbReference type="HOGENOM" id="CLU_045272_0_0_1"/>